<dbReference type="Proteomes" id="UP000602087">
    <property type="component" value="Unassembled WGS sequence"/>
</dbReference>
<keyword evidence="2" id="KW-0136">Cellulose degradation</keyword>
<gene>
    <name evidence="6" type="ORF">JAV76_13970</name>
</gene>
<evidence type="ECO:0000313" key="6">
    <source>
        <dbReference type="EMBL" id="MBI9116119.1"/>
    </source>
</evidence>
<dbReference type="RefSeq" id="WP_198734685.1">
    <property type="nucleotide sequence ID" value="NZ_JAEINH010000016.1"/>
</dbReference>
<reference evidence="6" key="1">
    <citation type="submission" date="2020-12" db="EMBL/GenBank/DDBJ databases">
        <title>Sanguibacter suaedae sp. nov., isolated from Suaeda aralocaspica.</title>
        <authorList>
            <person name="Ma Q."/>
        </authorList>
    </citation>
    <scope>NUCLEOTIDE SEQUENCE</scope>
    <source>
        <strain evidence="6">YZGR15</strain>
    </source>
</reference>
<dbReference type="EMBL" id="JAEINH010000016">
    <property type="protein sequence ID" value="MBI9116119.1"/>
    <property type="molecule type" value="Genomic_DNA"/>
</dbReference>
<organism evidence="6 7">
    <name type="scientific">Sanguibacter suaedae</name>
    <dbReference type="NCBI Taxonomy" id="2795737"/>
    <lineage>
        <taxon>Bacteria</taxon>
        <taxon>Bacillati</taxon>
        <taxon>Actinomycetota</taxon>
        <taxon>Actinomycetes</taxon>
        <taxon>Micrococcales</taxon>
        <taxon>Sanguibacteraceae</taxon>
        <taxon>Sanguibacter</taxon>
    </lineage>
</organism>
<name>A0A934I5R9_9MICO</name>
<protein>
    <submittedName>
        <fullName evidence="6">Cellulose-binding domain-containing protein</fullName>
    </submittedName>
</protein>
<proteinExistence type="predicted"/>
<dbReference type="InterPro" id="IPR012291">
    <property type="entry name" value="CBM2_carb-bd_dom_sf"/>
</dbReference>
<sequence>TDEPTDEPTDPAPGATCDVAYTTNDWNTGFTASVTITNTGTTALTGWNLAFQFPAGQQITQAWSSQATQSGDQVTLTNAGWNGTLAPGASTTLGFNGTHGGTNTAPTTFTVNGTTCD</sequence>
<dbReference type="GO" id="GO:0030245">
    <property type="term" value="P:cellulose catabolic process"/>
    <property type="evidence" value="ECO:0007669"/>
    <property type="project" value="UniProtKB-KW"/>
</dbReference>
<dbReference type="InterPro" id="IPR008965">
    <property type="entry name" value="CBM2/CBM3_carb-bd_dom_sf"/>
</dbReference>
<dbReference type="Pfam" id="PF00553">
    <property type="entry name" value="CBM_2"/>
    <property type="match status" value="1"/>
</dbReference>
<feature type="non-terminal residue" evidence="6">
    <location>
        <position position="1"/>
    </location>
</feature>
<dbReference type="GO" id="GO:0004553">
    <property type="term" value="F:hydrolase activity, hydrolyzing O-glycosyl compounds"/>
    <property type="evidence" value="ECO:0007669"/>
    <property type="project" value="InterPro"/>
</dbReference>
<evidence type="ECO:0000259" key="5">
    <source>
        <dbReference type="PROSITE" id="PS51173"/>
    </source>
</evidence>
<keyword evidence="7" id="KW-1185">Reference proteome</keyword>
<dbReference type="PROSITE" id="PS00561">
    <property type="entry name" value="CBM2_A"/>
    <property type="match status" value="1"/>
</dbReference>
<comment type="caution">
    <text evidence="6">The sequence shown here is derived from an EMBL/GenBank/DDBJ whole genome shotgun (WGS) entry which is preliminary data.</text>
</comment>
<accession>A0A934I5R9</accession>
<dbReference type="Gene3D" id="2.60.40.290">
    <property type="match status" value="1"/>
</dbReference>
<evidence type="ECO:0000256" key="3">
    <source>
        <dbReference type="ARBA" id="ARBA00023295"/>
    </source>
</evidence>
<keyword evidence="3" id="KW-0326">Glycosidase</keyword>
<feature type="domain" description="CBM2" evidence="5">
    <location>
        <begin position="10"/>
        <end position="117"/>
    </location>
</feature>
<keyword evidence="4" id="KW-0119">Carbohydrate metabolism</keyword>
<dbReference type="GO" id="GO:0030247">
    <property type="term" value="F:polysaccharide binding"/>
    <property type="evidence" value="ECO:0007669"/>
    <property type="project" value="UniProtKB-UniRule"/>
</dbReference>
<keyword evidence="4" id="KW-0624">Polysaccharide degradation</keyword>
<evidence type="ECO:0000256" key="4">
    <source>
        <dbReference type="ARBA" id="ARBA00023326"/>
    </source>
</evidence>
<dbReference type="InterPro" id="IPR018366">
    <property type="entry name" value="CBM2_CS"/>
</dbReference>
<evidence type="ECO:0000313" key="7">
    <source>
        <dbReference type="Proteomes" id="UP000602087"/>
    </source>
</evidence>
<evidence type="ECO:0000256" key="1">
    <source>
        <dbReference type="ARBA" id="ARBA00022801"/>
    </source>
</evidence>
<dbReference type="AlphaFoldDB" id="A0A934I5R9"/>
<dbReference type="PROSITE" id="PS51173">
    <property type="entry name" value="CBM2"/>
    <property type="match status" value="1"/>
</dbReference>
<keyword evidence="1" id="KW-0378">Hydrolase</keyword>
<dbReference type="InterPro" id="IPR001919">
    <property type="entry name" value="CBD2"/>
</dbReference>
<dbReference type="SUPFAM" id="SSF49384">
    <property type="entry name" value="Carbohydrate-binding domain"/>
    <property type="match status" value="1"/>
</dbReference>
<evidence type="ECO:0000256" key="2">
    <source>
        <dbReference type="ARBA" id="ARBA00023001"/>
    </source>
</evidence>
<dbReference type="SMART" id="SM00637">
    <property type="entry name" value="CBD_II"/>
    <property type="match status" value="1"/>
</dbReference>